<keyword evidence="2" id="KW-1185">Reference proteome</keyword>
<gene>
    <name evidence="1" type="ORF">G3T16_06775</name>
</gene>
<sequence>MSSYSSPTTGFAGIYYYHPKSTMSAVADFGIRWHIPFKINGEVAAIVGPNQWTYFEIPAGTHEYHVTNDLFPTKTNIDLLEGGNYFFLGSLIGLAFSLDRTPMVIHLVEQDKIDEVISMMASGELKRIAHDTGRDDENQEVDAAPE</sequence>
<organism evidence="1 2">
    <name type="scientific">Kineobactrum salinum</name>
    <dbReference type="NCBI Taxonomy" id="2708301"/>
    <lineage>
        <taxon>Bacteria</taxon>
        <taxon>Pseudomonadati</taxon>
        <taxon>Pseudomonadota</taxon>
        <taxon>Gammaproteobacteria</taxon>
        <taxon>Cellvibrionales</taxon>
        <taxon>Halieaceae</taxon>
        <taxon>Kineobactrum</taxon>
    </lineage>
</organism>
<name>A0A6C0TZ99_9GAMM</name>
<dbReference type="KEGG" id="kim:G3T16_06775"/>
<dbReference type="Proteomes" id="UP000477680">
    <property type="component" value="Chromosome"/>
</dbReference>
<dbReference type="AlphaFoldDB" id="A0A6C0TZ99"/>
<evidence type="ECO:0008006" key="3">
    <source>
        <dbReference type="Google" id="ProtNLM"/>
    </source>
</evidence>
<dbReference type="RefSeq" id="WP_163494393.1">
    <property type="nucleotide sequence ID" value="NZ_CP048711.1"/>
</dbReference>
<reference evidence="1 2" key="1">
    <citation type="submission" date="2020-02" db="EMBL/GenBank/DDBJ databases">
        <title>Genome sequencing for Kineobactrum sp. M2.</title>
        <authorList>
            <person name="Park S.-J."/>
        </authorList>
    </citation>
    <scope>NUCLEOTIDE SEQUENCE [LARGE SCALE GENOMIC DNA]</scope>
    <source>
        <strain evidence="1 2">M2</strain>
    </source>
</reference>
<dbReference type="EMBL" id="CP048711">
    <property type="protein sequence ID" value="QIB65152.1"/>
    <property type="molecule type" value="Genomic_DNA"/>
</dbReference>
<evidence type="ECO:0000313" key="1">
    <source>
        <dbReference type="EMBL" id="QIB65152.1"/>
    </source>
</evidence>
<protein>
    <recommendedName>
        <fullName evidence="3">DUF2846 domain-containing protein</fullName>
    </recommendedName>
</protein>
<evidence type="ECO:0000313" key="2">
    <source>
        <dbReference type="Proteomes" id="UP000477680"/>
    </source>
</evidence>
<accession>A0A6C0TZ99</accession>
<proteinExistence type="predicted"/>